<keyword evidence="4" id="KW-1185">Reference proteome</keyword>
<gene>
    <name evidence="3" type="ORF">BJ983_003639</name>
</gene>
<reference evidence="3 4" key="1">
    <citation type="submission" date="2020-07" db="EMBL/GenBank/DDBJ databases">
        <title>Sequencing the genomes of 1000 actinobacteria strains.</title>
        <authorList>
            <person name="Klenk H.-P."/>
        </authorList>
    </citation>
    <scope>NUCLEOTIDE SEQUENCE [LARGE SCALE GENOMIC DNA]</scope>
    <source>
        <strain evidence="3 4">DSM 45772</strain>
    </source>
</reference>
<dbReference type="RefSeq" id="WP_179795087.1">
    <property type="nucleotide sequence ID" value="NZ_BAABHP010000025.1"/>
</dbReference>
<feature type="signal peptide" evidence="1">
    <location>
        <begin position="1"/>
        <end position="23"/>
    </location>
</feature>
<evidence type="ECO:0000256" key="1">
    <source>
        <dbReference type="SAM" id="SignalP"/>
    </source>
</evidence>
<proteinExistence type="predicted"/>
<feature type="chain" id="PRO_5038999282" evidence="1">
    <location>
        <begin position="24"/>
        <end position="194"/>
    </location>
</feature>
<sequence length="194" mass="20071">MRSERARRRLAIGLLAPALAALAACGASGAPSGTGTMATTAPPAAATPVDSAFVLHMLPHHERALQVGALMAAQGSDPRVREFGQRIVTEQTPERDRLQSWVTTLHLTTSPGDATMASGYIDDPTLARLRGEAGSAFDRDALLSSANSETGAAQMSAVELRGGTYTPARDLATAISTAPAGEIPQLQQLATQLG</sequence>
<dbReference type="EMBL" id="JACCBN010000001">
    <property type="protein sequence ID" value="NYD37537.1"/>
    <property type="molecule type" value="Genomic_DNA"/>
</dbReference>
<dbReference type="PROSITE" id="PS51257">
    <property type="entry name" value="PROKAR_LIPOPROTEIN"/>
    <property type="match status" value="1"/>
</dbReference>
<feature type="domain" description="DUF305" evidence="2">
    <location>
        <begin position="50"/>
        <end position="189"/>
    </location>
</feature>
<dbReference type="Pfam" id="PF03713">
    <property type="entry name" value="DUF305"/>
    <property type="match status" value="1"/>
</dbReference>
<protein>
    <submittedName>
        <fullName evidence="3">Uncharacterized protein (DUF305 family)</fullName>
    </submittedName>
</protein>
<dbReference type="Proteomes" id="UP000535890">
    <property type="component" value="Unassembled WGS sequence"/>
</dbReference>
<dbReference type="AlphaFoldDB" id="A0A7Y9J6N9"/>
<evidence type="ECO:0000313" key="3">
    <source>
        <dbReference type="EMBL" id="NYD37537.1"/>
    </source>
</evidence>
<organism evidence="3 4">
    <name type="scientific">Actinomycetospora corticicola</name>
    <dbReference type="NCBI Taxonomy" id="663602"/>
    <lineage>
        <taxon>Bacteria</taxon>
        <taxon>Bacillati</taxon>
        <taxon>Actinomycetota</taxon>
        <taxon>Actinomycetes</taxon>
        <taxon>Pseudonocardiales</taxon>
        <taxon>Pseudonocardiaceae</taxon>
        <taxon>Actinomycetospora</taxon>
    </lineage>
</organism>
<dbReference type="InterPro" id="IPR012347">
    <property type="entry name" value="Ferritin-like"/>
</dbReference>
<name>A0A7Y9J6N9_9PSEU</name>
<dbReference type="Gene3D" id="1.20.1260.10">
    <property type="match status" value="1"/>
</dbReference>
<keyword evidence="1" id="KW-0732">Signal</keyword>
<accession>A0A7Y9J6N9</accession>
<evidence type="ECO:0000259" key="2">
    <source>
        <dbReference type="Pfam" id="PF03713"/>
    </source>
</evidence>
<comment type="caution">
    <text evidence="3">The sequence shown here is derived from an EMBL/GenBank/DDBJ whole genome shotgun (WGS) entry which is preliminary data.</text>
</comment>
<evidence type="ECO:0000313" key="4">
    <source>
        <dbReference type="Proteomes" id="UP000535890"/>
    </source>
</evidence>
<dbReference type="InterPro" id="IPR005183">
    <property type="entry name" value="DUF305_CopM-like"/>
</dbReference>